<feature type="coiled-coil region" evidence="9">
    <location>
        <begin position="890"/>
        <end position="924"/>
    </location>
</feature>
<dbReference type="GO" id="GO:0005524">
    <property type="term" value="F:ATP binding"/>
    <property type="evidence" value="ECO:0007669"/>
    <property type="project" value="UniProtKB-UniRule"/>
</dbReference>
<accession>A0A376B5K4</accession>
<gene>
    <name evidence="12" type="ORF">SCODWIG_01682</name>
</gene>
<feature type="domain" description="Kinesin motor" evidence="11">
    <location>
        <begin position="20"/>
        <end position="440"/>
    </location>
</feature>
<feature type="compositionally biased region" description="Polar residues" evidence="10">
    <location>
        <begin position="258"/>
        <end position="267"/>
    </location>
</feature>
<evidence type="ECO:0000256" key="3">
    <source>
        <dbReference type="ARBA" id="ARBA00022701"/>
    </source>
</evidence>
<dbReference type="InterPro" id="IPR047149">
    <property type="entry name" value="KIF11-like"/>
</dbReference>
<dbReference type="Gene3D" id="3.40.850.10">
    <property type="entry name" value="Kinesin motor domain"/>
    <property type="match status" value="2"/>
</dbReference>
<dbReference type="InterPro" id="IPR036961">
    <property type="entry name" value="Kinesin_motor_dom_sf"/>
</dbReference>
<dbReference type="InterPro" id="IPR027417">
    <property type="entry name" value="P-loop_NTPase"/>
</dbReference>
<feature type="coiled-coil region" evidence="9">
    <location>
        <begin position="456"/>
        <end position="520"/>
    </location>
</feature>
<name>A0A376B5K4_9ASCO</name>
<keyword evidence="13" id="KW-1185">Reference proteome</keyword>
<feature type="compositionally biased region" description="Low complexity" evidence="10">
    <location>
        <begin position="236"/>
        <end position="257"/>
    </location>
</feature>
<dbReference type="GO" id="GO:0007018">
    <property type="term" value="P:microtubule-based movement"/>
    <property type="evidence" value="ECO:0007669"/>
    <property type="project" value="InterPro"/>
</dbReference>
<keyword evidence="7" id="KW-0206">Cytoskeleton</keyword>
<dbReference type="GO" id="GO:0005876">
    <property type="term" value="C:spindle microtubule"/>
    <property type="evidence" value="ECO:0007669"/>
    <property type="project" value="TreeGrafter"/>
</dbReference>
<evidence type="ECO:0000256" key="8">
    <source>
        <dbReference type="PROSITE-ProRule" id="PRU00283"/>
    </source>
</evidence>
<evidence type="ECO:0000256" key="2">
    <source>
        <dbReference type="ARBA" id="ARBA00022490"/>
    </source>
</evidence>
<dbReference type="GO" id="GO:0008574">
    <property type="term" value="F:plus-end-directed microtubule motor activity"/>
    <property type="evidence" value="ECO:0007669"/>
    <property type="project" value="TreeGrafter"/>
</dbReference>
<evidence type="ECO:0000256" key="5">
    <source>
        <dbReference type="ARBA" id="ARBA00022840"/>
    </source>
</evidence>
<dbReference type="OrthoDB" id="3176171at2759"/>
<comment type="similarity">
    <text evidence="8">Belongs to the TRAFAC class myosin-kinesin ATPase superfamily. Kinesin family.</text>
</comment>
<dbReference type="SMART" id="SM00129">
    <property type="entry name" value="KISc"/>
    <property type="match status" value="1"/>
</dbReference>
<evidence type="ECO:0000256" key="6">
    <source>
        <dbReference type="ARBA" id="ARBA00023175"/>
    </source>
</evidence>
<evidence type="ECO:0000259" key="11">
    <source>
        <dbReference type="PROSITE" id="PS50067"/>
    </source>
</evidence>
<dbReference type="GO" id="GO:0008017">
    <property type="term" value="F:microtubule binding"/>
    <property type="evidence" value="ECO:0007669"/>
    <property type="project" value="InterPro"/>
</dbReference>
<keyword evidence="2" id="KW-0963">Cytoplasm</keyword>
<dbReference type="GO" id="GO:0005634">
    <property type="term" value="C:nucleus"/>
    <property type="evidence" value="ECO:0007669"/>
    <property type="project" value="TreeGrafter"/>
</dbReference>
<dbReference type="AlphaFoldDB" id="A0A376B5K4"/>
<evidence type="ECO:0000256" key="9">
    <source>
        <dbReference type="SAM" id="Coils"/>
    </source>
</evidence>
<evidence type="ECO:0000256" key="4">
    <source>
        <dbReference type="ARBA" id="ARBA00022741"/>
    </source>
</evidence>
<dbReference type="SUPFAM" id="SSF52540">
    <property type="entry name" value="P-loop containing nucleoside triphosphate hydrolases"/>
    <property type="match status" value="1"/>
</dbReference>
<keyword evidence="4 8" id="KW-0547">Nucleotide-binding</keyword>
<keyword evidence="6 8" id="KW-0505">Motor protein</keyword>
<dbReference type="VEuPathDB" id="FungiDB:SCODWIG_01682"/>
<protein>
    <submittedName>
        <fullName evidence="12">Related to Kinesin-like protein CIN8</fullName>
    </submittedName>
</protein>
<dbReference type="GO" id="GO:0072686">
    <property type="term" value="C:mitotic spindle"/>
    <property type="evidence" value="ECO:0007669"/>
    <property type="project" value="TreeGrafter"/>
</dbReference>
<evidence type="ECO:0000256" key="10">
    <source>
        <dbReference type="SAM" id="MobiDB-lite"/>
    </source>
</evidence>
<keyword evidence="5 8" id="KW-0067">ATP-binding</keyword>
<dbReference type="PANTHER" id="PTHR47970:SF12">
    <property type="entry name" value="KINESIN FAMILY MEMBER 11"/>
    <property type="match status" value="1"/>
</dbReference>
<feature type="region of interest" description="Disordered" evidence="10">
    <location>
        <begin position="228"/>
        <end position="272"/>
    </location>
</feature>
<organism evidence="12 13">
    <name type="scientific">Saccharomycodes ludwigii</name>
    <dbReference type="NCBI Taxonomy" id="36035"/>
    <lineage>
        <taxon>Eukaryota</taxon>
        <taxon>Fungi</taxon>
        <taxon>Dikarya</taxon>
        <taxon>Ascomycota</taxon>
        <taxon>Saccharomycotina</taxon>
        <taxon>Saccharomycetes</taxon>
        <taxon>Saccharomycodales</taxon>
        <taxon>Saccharomycodaceae</taxon>
        <taxon>Saccharomycodes</taxon>
    </lineage>
</organism>
<dbReference type="GO" id="GO:0000073">
    <property type="term" value="P:initial mitotic spindle pole body separation"/>
    <property type="evidence" value="ECO:0007669"/>
    <property type="project" value="TreeGrafter"/>
</dbReference>
<evidence type="ECO:0000313" key="13">
    <source>
        <dbReference type="Proteomes" id="UP000262825"/>
    </source>
</evidence>
<evidence type="ECO:0000313" key="12">
    <source>
        <dbReference type="EMBL" id="SSD59921.1"/>
    </source>
</evidence>
<comment type="subcellular location">
    <subcellularLocation>
        <location evidence="1">Cytoplasm</location>
        <location evidence="1">Cytoskeleton</location>
    </subcellularLocation>
</comment>
<dbReference type="Proteomes" id="UP000262825">
    <property type="component" value="Unassembled WGS sequence"/>
</dbReference>
<dbReference type="InterPro" id="IPR019821">
    <property type="entry name" value="Kinesin_motor_CS"/>
</dbReference>
<keyword evidence="9" id="KW-0175">Coiled coil</keyword>
<dbReference type="PANTHER" id="PTHR47970">
    <property type="entry name" value="KINESIN-LIKE PROTEIN KIF11"/>
    <property type="match status" value="1"/>
</dbReference>
<feature type="binding site" evidence="8">
    <location>
        <begin position="112"/>
        <end position="119"/>
    </location>
    <ligand>
        <name>ATP</name>
        <dbReference type="ChEBI" id="CHEBI:30616"/>
    </ligand>
</feature>
<dbReference type="EMBL" id="UFAJ01000231">
    <property type="protein sequence ID" value="SSD59921.1"/>
    <property type="molecule type" value="Genomic_DNA"/>
</dbReference>
<sequence length="1014" mass="115530">MSIKQIDTNINSNKNEEELNILVAVRCRSRNKREVEAKSPVVVTVPDIMGKNEVIINTSGDIGIAAQLTSKKYLVDKVFGPSADQNLIFQEIANPLFTEFVKGYNCTVLVYGMTSTGKTYTMTGDENLRNGELVDEAGIIPRILFKLFDHLKSDQQNSDFIVKCSFIELYNEELKDLLAYPISTTISDSNVKKLKIFDSNPKNSRNHTYKAKRYVHNTDAANNTMKRKSFTRSTPSISNSRRSSLSRISSRNSSSLSFQDNNATTNGTRERNNDTGIYIQNLQEFEISSAQQGIRLLQRGLKLRQVASTKMNDFSSRSHTIFTILLYKKTNDRDEMYRISKMNLVDLAGSENINKSGAQNQRIKEAGSINQSLLTLGRVINSLADKNPHVPFRESKLTRLLQDSLGGNTKTALIATISPAQMNFDETSSTLEYATKAKNIKNKPEMGELLLKDILVKNLATELSKLKADLYNTKNKEGIYLESENYDELMRDYENSKTEVIEAKRLIKYLKSQNEEYLKEKQKFIGKLELQKKKILELNTVIDYIYEKMDKQHKNEENLVDHAKQLAEAITLMQDTVNYYNEDKRNSKNRIKEILDNTLWEIQGNIDQYLSRIQDILETNIGTHEVEEVIVSSADRPRNTTTLIESIKKDVMETFQKIKSKNVQEIQNVVDTQVDVSTKDLDDITSHIENLKQVTAKQICNITTGLSEISEYCNEFRYILNEDLFNVDCEAVISPLLLTTYTHLTEDSNELLASMKKLMEDHLQNSKTMLMDSLKHITTDLVASENKALNPTRLKLDETIEKINHSDSLNNKFEINFKNSITCIQETLQKNKTTNAEFKNLVKIQLDSLDKECAKLSDAKEGSRFFSGLNELSSSQDMMKLELKSNLGHYQSIRKNIKDMGDSLEKLIENNDNKNKENESTLDKILKHIEYKQLKPVGSTGKTPLRPMVPIENGISHASVNQPGETTIIKRHNNTAQSPTILRKRTHILDDDVKSDIVEESEMGILNKRNKVIE</sequence>
<dbReference type="PROSITE" id="PS00411">
    <property type="entry name" value="KINESIN_MOTOR_1"/>
    <property type="match status" value="1"/>
</dbReference>
<evidence type="ECO:0000256" key="7">
    <source>
        <dbReference type="ARBA" id="ARBA00023212"/>
    </source>
</evidence>
<evidence type="ECO:0000256" key="1">
    <source>
        <dbReference type="ARBA" id="ARBA00004245"/>
    </source>
</evidence>
<dbReference type="GO" id="GO:0008569">
    <property type="term" value="F:minus-end-directed microtubule motor activity"/>
    <property type="evidence" value="ECO:0007669"/>
    <property type="project" value="TreeGrafter"/>
</dbReference>
<reference evidence="13" key="1">
    <citation type="submission" date="2018-06" db="EMBL/GenBank/DDBJ databases">
        <authorList>
            <person name="Guldener U."/>
        </authorList>
    </citation>
    <scope>NUCLEOTIDE SEQUENCE [LARGE SCALE GENOMIC DNA]</scope>
    <source>
        <strain evidence="13">UTAD17</strain>
    </source>
</reference>
<dbReference type="Pfam" id="PF00225">
    <property type="entry name" value="Kinesin"/>
    <property type="match status" value="2"/>
</dbReference>
<proteinExistence type="inferred from homology"/>
<keyword evidence="3" id="KW-0493">Microtubule</keyword>
<dbReference type="PROSITE" id="PS50067">
    <property type="entry name" value="KINESIN_MOTOR_2"/>
    <property type="match status" value="1"/>
</dbReference>
<dbReference type="PRINTS" id="PR00380">
    <property type="entry name" value="KINESINHEAVY"/>
</dbReference>
<dbReference type="InterPro" id="IPR001752">
    <property type="entry name" value="Kinesin_motor_dom"/>
</dbReference>